<feature type="domain" description="PAS" evidence="2">
    <location>
        <begin position="17"/>
        <end position="93"/>
    </location>
</feature>
<sequence length="426" mass="45557">MGRDVQDARILPSGAAAEVDYHAVFASLVAPKMVLSRDLVVLEVNDAYVESRGLPRSVLIGRHLLDIDPAQRLATPQSVDTVVAAIKRVVQSGRYEIVEPHKLDVVGPDGSHRERYILPTAMPVHTKSYEVSHVVLRLEDVTSIFRPAEIEEVPAENSVPRALAIRSSVEEIGRKVARERQVTLQLQDSVLTEPPPTPGLSVDVRYRPAPADSNLGGDWYDVVVRADGWTIVVVGDVMGHDMVAAVSMAQLRGVLRTVAYDSAGPPGEILDRAEKIAAGLHLGDLTAVSVVAVGPEEAGGHRDVLCARAGSLPPVVHRAAGPTHLVDAPVGALLGLRLPTARESGRLRLGPGDSILVFTDGLIERRGEMITDSLGRLCDVVARLDDASPRRLSDAVLTACLPELEDDDVALVVLRVDPPGTDTLAS</sequence>
<dbReference type="EMBL" id="LT629776">
    <property type="protein sequence ID" value="SDR78150.1"/>
    <property type="molecule type" value="Genomic_DNA"/>
</dbReference>
<accession>A0A1H1LUV5</accession>
<dbReference type="SMART" id="SM00331">
    <property type="entry name" value="PP2C_SIG"/>
    <property type="match status" value="1"/>
</dbReference>
<proteinExistence type="predicted"/>
<evidence type="ECO:0000313" key="4">
    <source>
        <dbReference type="Proteomes" id="UP000185663"/>
    </source>
</evidence>
<protein>
    <submittedName>
        <fullName evidence="3">Serine phosphatase RsbU, regulator of sigma subunit</fullName>
    </submittedName>
</protein>
<keyword evidence="4" id="KW-1185">Reference proteome</keyword>
<dbReference type="InterPro" id="IPR001932">
    <property type="entry name" value="PPM-type_phosphatase-like_dom"/>
</dbReference>
<dbReference type="PANTHER" id="PTHR43156">
    <property type="entry name" value="STAGE II SPORULATION PROTEIN E-RELATED"/>
    <property type="match status" value="1"/>
</dbReference>
<evidence type="ECO:0000259" key="2">
    <source>
        <dbReference type="PROSITE" id="PS50112"/>
    </source>
</evidence>
<dbReference type="Pfam" id="PF07228">
    <property type="entry name" value="SpoIIE"/>
    <property type="match status" value="1"/>
</dbReference>
<reference evidence="3 4" key="1">
    <citation type="submission" date="2016-10" db="EMBL/GenBank/DDBJ databases">
        <authorList>
            <person name="de Groot N.N."/>
        </authorList>
    </citation>
    <scope>NUCLEOTIDE SEQUENCE [LARGE SCALE GENOMIC DNA]</scope>
    <source>
        <strain evidence="3 4">DSM 22126</strain>
    </source>
</reference>
<dbReference type="InterPro" id="IPR000014">
    <property type="entry name" value="PAS"/>
</dbReference>
<dbReference type="AlphaFoldDB" id="A0A1H1LUV5"/>
<dbReference type="InterPro" id="IPR013656">
    <property type="entry name" value="PAS_4"/>
</dbReference>
<dbReference type="OrthoDB" id="319881at2"/>
<dbReference type="Gene3D" id="3.30.450.20">
    <property type="entry name" value="PAS domain"/>
    <property type="match status" value="1"/>
</dbReference>
<dbReference type="PROSITE" id="PS50112">
    <property type="entry name" value="PAS"/>
    <property type="match status" value="1"/>
</dbReference>
<dbReference type="STRING" id="545619.SAMN04489860_0033"/>
<dbReference type="SUPFAM" id="SSF81606">
    <property type="entry name" value="PP2C-like"/>
    <property type="match status" value="1"/>
</dbReference>
<name>A0A1H1LUV5_9CELL</name>
<dbReference type="Pfam" id="PF08448">
    <property type="entry name" value="PAS_4"/>
    <property type="match status" value="1"/>
</dbReference>
<evidence type="ECO:0000256" key="1">
    <source>
        <dbReference type="ARBA" id="ARBA00022801"/>
    </source>
</evidence>
<dbReference type="InterPro" id="IPR036457">
    <property type="entry name" value="PPM-type-like_dom_sf"/>
</dbReference>
<dbReference type="GO" id="GO:0016791">
    <property type="term" value="F:phosphatase activity"/>
    <property type="evidence" value="ECO:0007669"/>
    <property type="project" value="TreeGrafter"/>
</dbReference>
<gene>
    <name evidence="3" type="ORF">SAMN04489860_0033</name>
</gene>
<dbReference type="SUPFAM" id="SSF55785">
    <property type="entry name" value="PYP-like sensor domain (PAS domain)"/>
    <property type="match status" value="1"/>
</dbReference>
<dbReference type="InterPro" id="IPR052016">
    <property type="entry name" value="Bact_Sigma-Reg"/>
</dbReference>
<dbReference type="CDD" id="cd00130">
    <property type="entry name" value="PAS"/>
    <property type="match status" value="1"/>
</dbReference>
<keyword evidence="1" id="KW-0378">Hydrolase</keyword>
<organism evidence="3 4">
    <name type="scientific">Paraoerskovia marina</name>
    <dbReference type="NCBI Taxonomy" id="545619"/>
    <lineage>
        <taxon>Bacteria</taxon>
        <taxon>Bacillati</taxon>
        <taxon>Actinomycetota</taxon>
        <taxon>Actinomycetes</taxon>
        <taxon>Micrococcales</taxon>
        <taxon>Cellulomonadaceae</taxon>
        <taxon>Paraoerskovia</taxon>
    </lineage>
</organism>
<dbReference type="Gene3D" id="3.60.40.10">
    <property type="entry name" value="PPM-type phosphatase domain"/>
    <property type="match status" value="1"/>
</dbReference>
<dbReference type="InterPro" id="IPR035965">
    <property type="entry name" value="PAS-like_dom_sf"/>
</dbReference>
<dbReference type="eggNOG" id="COG2208">
    <property type="taxonomic scope" value="Bacteria"/>
</dbReference>
<evidence type="ECO:0000313" key="3">
    <source>
        <dbReference type="EMBL" id="SDR78150.1"/>
    </source>
</evidence>
<dbReference type="PANTHER" id="PTHR43156:SF2">
    <property type="entry name" value="STAGE II SPORULATION PROTEIN E"/>
    <property type="match status" value="1"/>
</dbReference>
<dbReference type="Proteomes" id="UP000185663">
    <property type="component" value="Chromosome I"/>
</dbReference>
<dbReference type="RefSeq" id="WP_083371112.1">
    <property type="nucleotide sequence ID" value="NZ_LT629776.1"/>
</dbReference>